<protein>
    <submittedName>
        <fullName evidence="1">Uncharacterized protein</fullName>
    </submittedName>
</protein>
<gene>
    <name evidence="1" type="ORF">LCGC14_1889320</name>
</gene>
<dbReference type="AlphaFoldDB" id="A0A0F9GN39"/>
<evidence type="ECO:0000313" key="1">
    <source>
        <dbReference type="EMBL" id="KKL91971.1"/>
    </source>
</evidence>
<accession>A0A0F9GN39</accession>
<sequence>MTTKRTRSLTVIQALDSGVFAVSRDTPTGHSALGKLNFDQVVAILERYFAFKDDIDFTQYDKIWEEIEAQIAEGKKSGTVRDSREWK</sequence>
<name>A0A0F9GN39_9ZZZZ</name>
<proteinExistence type="predicted"/>
<comment type="caution">
    <text evidence="1">The sequence shown here is derived from an EMBL/GenBank/DDBJ whole genome shotgun (WGS) entry which is preliminary data.</text>
</comment>
<reference evidence="1" key="1">
    <citation type="journal article" date="2015" name="Nature">
        <title>Complex archaea that bridge the gap between prokaryotes and eukaryotes.</title>
        <authorList>
            <person name="Spang A."/>
            <person name="Saw J.H."/>
            <person name="Jorgensen S.L."/>
            <person name="Zaremba-Niedzwiedzka K."/>
            <person name="Martijn J."/>
            <person name="Lind A.E."/>
            <person name="van Eijk R."/>
            <person name="Schleper C."/>
            <person name="Guy L."/>
            <person name="Ettema T.J."/>
        </authorList>
    </citation>
    <scope>NUCLEOTIDE SEQUENCE</scope>
</reference>
<dbReference type="EMBL" id="LAZR01019594">
    <property type="protein sequence ID" value="KKL91971.1"/>
    <property type="molecule type" value="Genomic_DNA"/>
</dbReference>
<organism evidence="1">
    <name type="scientific">marine sediment metagenome</name>
    <dbReference type="NCBI Taxonomy" id="412755"/>
    <lineage>
        <taxon>unclassified sequences</taxon>
        <taxon>metagenomes</taxon>
        <taxon>ecological metagenomes</taxon>
    </lineage>
</organism>